<dbReference type="Pfam" id="PF04055">
    <property type="entry name" value="Radical_SAM"/>
    <property type="match status" value="1"/>
</dbReference>
<evidence type="ECO:0000313" key="8">
    <source>
        <dbReference type="Proteomes" id="UP000600139"/>
    </source>
</evidence>
<dbReference type="InterPro" id="IPR058240">
    <property type="entry name" value="rSAM_sf"/>
</dbReference>
<dbReference type="Gene3D" id="3.20.20.70">
    <property type="entry name" value="Aldolase class I"/>
    <property type="match status" value="1"/>
</dbReference>
<evidence type="ECO:0000256" key="4">
    <source>
        <dbReference type="ARBA" id="ARBA00023004"/>
    </source>
</evidence>
<keyword evidence="4" id="KW-0408">Iron</keyword>
<evidence type="ECO:0000256" key="3">
    <source>
        <dbReference type="ARBA" id="ARBA00022723"/>
    </source>
</evidence>
<dbReference type="PROSITE" id="PS51918">
    <property type="entry name" value="RADICAL_SAM"/>
    <property type="match status" value="1"/>
</dbReference>
<evidence type="ECO:0000256" key="1">
    <source>
        <dbReference type="ARBA" id="ARBA00001966"/>
    </source>
</evidence>
<dbReference type="GO" id="GO:0051539">
    <property type="term" value="F:4 iron, 4 sulfur cluster binding"/>
    <property type="evidence" value="ECO:0007669"/>
    <property type="project" value="TreeGrafter"/>
</dbReference>
<keyword evidence="5" id="KW-0411">Iron-sulfur</keyword>
<dbReference type="GO" id="GO:0006779">
    <property type="term" value="P:porphyrin-containing compound biosynthetic process"/>
    <property type="evidence" value="ECO:0007669"/>
    <property type="project" value="TreeGrafter"/>
</dbReference>
<dbReference type="GO" id="GO:0005737">
    <property type="term" value="C:cytoplasm"/>
    <property type="evidence" value="ECO:0007669"/>
    <property type="project" value="TreeGrafter"/>
</dbReference>
<dbReference type="InterPro" id="IPR034505">
    <property type="entry name" value="Coproporphyrinogen-III_oxidase"/>
</dbReference>
<protein>
    <submittedName>
        <fullName evidence="7">STM4012 family radical SAM protein</fullName>
    </submittedName>
</protein>
<dbReference type="EMBL" id="JAENIK010000004">
    <property type="protein sequence ID" value="MBK1815042.1"/>
    <property type="molecule type" value="Genomic_DNA"/>
</dbReference>
<organism evidence="7 8">
    <name type="scientific">Luteolibacter yonseiensis</name>
    <dbReference type="NCBI Taxonomy" id="1144680"/>
    <lineage>
        <taxon>Bacteria</taxon>
        <taxon>Pseudomonadati</taxon>
        <taxon>Verrucomicrobiota</taxon>
        <taxon>Verrucomicrobiia</taxon>
        <taxon>Verrucomicrobiales</taxon>
        <taxon>Verrucomicrobiaceae</taxon>
        <taxon>Luteolibacter</taxon>
    </lineage>
</organism>
<dbReference type="GO" id="GO:0003824">
    <property type="term" value="F:catalytic activity"/>
    <property type="evidence" value="ECO:0007669"/>
    <property type="project" value="InterPro"/>
</dbReference>
<evidence type="ECO:0000259" key="6">
    <source>
        <dbReference type="PROSITE" id="PS51918"/>
    </source>
</evidence>
<sequence>MPHTLAERLSDDPYQGYAYAYPHKTAYRHFDKSIPLRNLWQGEDRDSLFLYVHLPFCEMRCGFCNLFTTTNPAEGLVQRYLAALETQTACTVEALGQHGFVRGAIGGGTPTFLTPDELGRLFEMLDRHCSLLPGMPLSCELSPATADPEKLAVLKACGVTRASIGVQSFIESETRTLGRPQKPATVHQALGRLRDAAFPVLNIDLIYGAVGQTVVSWEESLRAALEYSPEEIFLYPLYVRPLTGLDRIGRDPSDLRLDLYRAGRDFLLQRGYRQISMRLFRRIGCAAEDGGSAAYCCQEDGMVGLGAGARSYTRHVHYCTEYAVGRGGIMEIIGDYVDRSAAEHSSAVYGCTLDTAEQKRRYVIKSLLRADGLCASAYADYFGTECLMDFPELGELESSPLATWCDGVLILTDAGFERADTIGPWLYSTVVADEMQHYQFA</sequence>
<dbReference type="InterPro" id="IPR006638">
    <property type="entry name" value="Elp3/MiaA/NifB-like_rSAM"/>
</dbReference>
<keyword evidence="3" id="KW-0479">Metal-binding</keyword>
<accession>A0A934R242</accession>
<feature type="domain" description="Radical SAM core" evidence="6">
    <location>
        <begin position="42"/>
        <end position="278"/>
    </location>
</feature>
<dbReference type="NCBIfam" id="NF006067">
    <property type="entry name" value="PRK08208.1"/>
    <property type="match status" value="1"/>
</dbReference>
<proteinExistence type="predicted"/>
<evidence type="ECO:0000313" key="7">
    <source>
        <dbReference type="EMBL" id="MBK1815042.1"/>
    </source>
</evidence>
<dbReference type="SUPFAM" id="SSF102114">
    <property type="entry name" value="Radical SAM enzymes"/>
    <property type="match status" value="1"/>
</dbReference>
<gene>
    <name evidence="7" type="ORF">JIN84_05410</name>
</gene>
<dbReference type="AlphaFoldDB" id="A0A934R242"/>
<dbReference type="Proteomes" id="UP000600139">
    <property type="component" value="Unassembled WGS sequence"/>
</dbReference>
<reference evidence="7" key="1">
    <citation type="submission" date="2021-01" db="EMBL/GenBank/DDBJ databases">
        <title>Modified the classification status of verrucomicrobia.</title>
        <authorList>
            <person name="Feng X."/>
        </authorList>
    </citation>
    <scope>NUCLEOTIDE SEQUENCE</scope>
    <source>
        <strain evidence="7">JCM 18052</strain>
    </source>
</reference>
<dbReference type="SFLD" id="SFLDG01065">
    <property type="entry name" value="anaerobic_coproporphyrinogen-I"/>
    <property type="match status" value="1"/>
</dbReference>
<comment type="cofactor">
    <cofactor evidence="1">
        <name>[4Fe-4S] cluster</name>
        <dbReference type="ChEBI" id="CHEBI:49883"/>
    </cofactor>
</comment>
<dbReference type="SMART" id="SM00729">
    <property type="entry name" value="Elp3"/>
    <property type="match status" value="1"/>
</dbReference>
<dbReference type="InterPro" id="IPR007197">
    <property type="entry name" value="rSAM"/>
</dbReference>
<name>A0A934R242_9BACT</name>
<dbReference type="InterPro" id="IPR013785">
    <property type="entry name" value="Aldolase_TIM"/>
</dbReference>
<evidence type="ECO:0000256" key="5">
    <source>
        <dbReference type="ARBA" id="ARBA00023014"/>
    </source>
</evidence>
<dbReference type="GO" id="GO:0046872">
    <property type="term" value="F:metal ion binding"/>
    <property type="evidence" value="ECO:0007669"/>
    <property type="project" value="UniProtKB-KW"/>
</dbReference>
<dbReference type="PANTHER" id="PTHR13932:SF5">
    <property type="entry name" value="RADICAL S-ADENOSYL METHIONINE DOMAIN-CONTAINING PROTEIN 1, MITOCHONDRIAL"/>
    <property type="match status" value="1"/>
</dbReference>
<keyword evidence="8" id="KW-1185">Reference proteome</keyword>
<dbReference type="PANTHER" id="PTHR13932">
    <property type="entry name" value="COPROPORPHYRINIGEN III OXIDASE"/>
    <property type="match status" value="1"/>
</dbReference>
<keyword evidence="2" id="KW-0949">S-adenosyl-L-methionine</keyword>
<dbReference type="SFLD" id="SFLDS00029">
    <property type="entry name" value="Radical_SAM"/>
    <property type="match status" value="1"/>
</dbReference>
<comment type="caution">
    <text evidence="7">The sequence shown here is derived from an EMBL/GenBank/DDBJ whole genome shotgun (WGS) entry which is preliminary data.</text>
</comment>
<evidence type="ECO:0000256" key="2">
    <source>
        <dbReference type="ARBA" id="ARBA00022691"/>
    </source>
</evidence>
<dbReference type="RefSeq" id="WP_200349988.1">
    <property type="nucleotide sequence ID" value="NZ_BAABHZ010000010.1"/>
</dbReference>